<feature type="region of interest" description="Disordered" evidence="1">
    <location>
        <begin position="27"/>
        <end position="47"/>
    </location>
</feature>
<proteinExistence type="predicted"/>
<organism evidence="2">
    <name type="scientific">marine metagenome</name>
    <dbReference type="NCBI Taxonomy" id="408172"/>
    <lineage>
        <taxon>unclassified sequences</taxon>
        <taxon>metagenomes</taxon>
        <taxon>ecological metagenomes</taxon>
    </lineage>
</organism>
<evidence type="ECO:0000256" key="1">
    <source>
        <dbReference type="SAM" id="MobiDB-lite"/>
    </source>
</evidence>
<feature type="non-terminal residue" evidence="2">
    <location>
        <position position="279"/>
    </location>
</feature>
<accession>A0A382WD79</accession>
<dbReference type="SUPFAM" id="SSF63825">
    <property type="entry name" value="YWTD domain"/>
    <property type="match status" value="1"/>
</dbReference>
<gene>
    <name evidence="2" type="ORF">METZ01_LOCUS408922</name>
</gene>
<protein>
    <submittedName>
        <fullName evidence="2">Uncharacterized protein</fullName>
    </submittedName>
</protein>
<feature type="non-terminal residue" evidence="2">
    <location>
        <position position="1"/>
    </location>
</feature>
<evidence type="ECO:0000313" key="2">
    <source>
        <dbReference type="EMBL" id="SVD56068.1"/>
    </source>
</evidence>
<dbReference type="EMBL" id="UINC01158494">
    <property type="protein sequence ID" value="SVD56068.1"/>
    <property type="molecule type" value="Genomic_DNA"/>
</dbReference>
<name>A0A382WD79_9ZZZZ</name>
<sequence length="279" mass="31059">YRIRVNTSVKDQNSNALQEEYTFTGFTTRETKTTETDTSSDTTTTSSTDSETIYIVGSVTVKESGKYVGKPVIWKNYKMEFLADKGYTESLVIKNNDIYISGSYGSKPVYWENGVINQVNVPKGFYKNGTSVKGIAVSEDRDVYLAGLVAKSAGKSMLGTKQYKYYPSYWKNGSFVKRLLTNKEGDANKIGVDPNGDIYITGWRFNNHHSYVTLYWKNGQEVILNTSNDGATTDVDISGSGVYISGWHGNLDVKRNSKAFYKKVGAKSWVKIPVVSTKG</sequence>
<dbReference type="AlphaFoldDB" id="A0A382WD79"/>
<reference evidence="2" key="1">
    <citation type="submission" date="2018-05" db="EMBL/GenBank/DDBJ databases">
        <authorList>
            <person name="Lanie J.A."/>
            <person name="Ng W.-L."/>
            <person name="Kazmierczak K.M."/>
            <person name="Andrzejewski T.M."/>
            <person name="Davidsen T.M."/>
            <person name="Wayne K.J."/>
            <person name="Tettelin H."/>
            <person name="Glass J.I."/>
            <person name="Rusch D."/>
            <person name="Podicherti R."/>
            <person name="Tsui H.-C.T."/>
            <person name="Winkler M.E."/>
        </authorList>
    </citation>
    <scope>NUCLEOTIDE SEQUENCE</scope>
</reference>
<feature type="compositionally biased region" description="Low complexity" evidence="1">
    <location>
        <begin position="36"/>
        <end position="47"/>
    </location>
</feature>